<dbReference type="Proteomes" id="UP000595512">
    <property type="component" value="Chromosome"/>
</dbReference>
<gene>
    <name evidence="1" type="ORF">JGZ69_00040</name>
</gene>
<name>A0AB37H9K8_9BACI</name>
<evidence type="ECO:0000313" key="2">
    <source>
        <dbReference type="Proteomes" id="UP000595512"/>
    </source>
</evidence>
<dbReference type="EMBL" id="CP066701">
    <property type="protein sequence ID" value="QQX25463.1"/>
    <property type="molecule type" value="Genomic_DNA"/>
</dbReference>
<protein>
    <submittedName>
        <fullName evidence="1">Uncharacterized protein</fullName>
    </submittedName>
</protein>
<organism evidence="1 2">
    <name type="scientific">Heyndrickxia sporothermodurans</name>
    <dbReference type="NCBI Taxonomy" id="46224"/>
    <lineage>
        <taxon>Bacteria</taxon>
        <taxon>Bacillati</taxon>
        <taxon>Bacillota</taxon>
        <taxon>Bacilli</taxon>
        <taxon>Bacillales</taxon>
        <taxon>Bacillaceae</taxon>
        <taxon>Heyndrickxia</taxon>
    </lineage>
</organism>
<sequence>MNELEKVIDKQIMNVLPIKSQINNDVIRFQIIFSDDTELNIALVEDGKLDYFLK</sequence>
<dbReference type="RefSeq" id="WP_170112414.1">
    <property type="nucleotide sequence ID" value="NZ_CP066701.1"/>
</dbReference>
<accession>A0AB37H9K8</accession>
<dbReference type="AlphaFoldDB" id="A0AB37H9K8"/>
<proteinExistence type="predicted"/>
<evidence type="ECO:0000313" key="1">
    <source>
        <dbReference type="EMBL" id="QQX25463.1"/>
    </source>
</evidence>
<dbReference type="KEGG" id="hspo:JGZ69_00040"/>
<reference evidence="1 2" key="1">
    <citation type="submission" date="2020-12" db="EMBL/GenBank/DDBJ databases">
        <title>Taxonomic evaluation of the Bacillus sporothermodurans group of bacteria based on whole genome sequences.</title>
        <authorList>
            <person name="Fiedler G."/>
            <person name="Herbstmann A.-D."/>
            <person name="Doll E."/>
            <person name="Wenning M."/>
            <person name="Brinks E."/>
            <person name="Kabisch J."/>
            <person name="Breitenwieser F."/>
            <person name="Lappann M."/>
            <person name="Boehnlein C."/>
            <person name="Franz C."/>
        </authorList>
    </citation>
    <scope>NUCLEOTIDE SEQUENCE [LARGE SCALE GENOMIC DNA]</scope>
    <source>
        <strain evidence="1 2">DSM 10599</strain>
    </source>
</reference>